<dbReference type="NCBIfam" id="TIGR01479">
    <property type="entry name" value="GMP_PMI"/>
    <property type="match status" value="1"/>
</dbReference>
<dbReference type="InterPro" id="IPR014710">
    <property type="entry name" value="RmlC-like_jellyroll"/>
</dbReference>
<protein>
    <recommendedName>
        <fullName evidence="2">mannose-1-phosphate guanylyltransferase</fullName>
        <ecNumber evidence="2">2.7.7.13</ecNumber>
    </recommendedName>
</protein>
<reference evidence="12 13" key="1">
    <citation type="journal article" date="2014" name="Genome Announc.">
        <title>Complete Genome Sequence of Hyphomicrobium nitrativorans Strain NL23, a Denitrifying Bacterium Isolated from Biofilm of a Methanol-Fed Denitrification System Treating Seawater at the Montreal Biodome.</title>
        <authorList>
            <person name="Martineau C."/>
            <person name="Villeneuve C."/>
            <person name="Mauffrey F."/>
            <person name="Villemur R."/>
        </authorList>
    </citation>
    <scope>NUCLEOTIDE SEQUENCE [LARGE SCALE GENOMIC DNA]</scope>
    <source>
        <strain evidence="12">NL23</strain>
    </source>
</reference>
<evidence type="ECO:0000259" key="9">
    <source>
        <dbReference type="Pfam" id="PF00483"/>
    </source>
</evidence>
<dbReference type="InterPro" id="IPR049577">
    <property type="entry name" value="GMPP_N"/>
</dbReference>
<name>V5SCS4_9HYPH</name>
<dbReference type="Gene3D" id="3.90.550.10">
    <property type="entry name" value="Spore Coat Polysaccharide Biosynthesis Protein SpsA, Chain A"/>
    <property type="match status" value="1"/>
</dbReference>
<evidence type="ECO:0000256" key="2">
    <source>
        <dbReference type="ARBA" id="ARBA00012387"/>
    </source>
</evidence>
<evidence type="ECO:0000259" key="10">
    <source>
        <dbReference type="Pfam" id="PF01050"/>
    </source>
</evidence>
<gene>
    <name evidence="12" type="ORF">W911_04505</name>
</gene>
<accession>V5SCS4</accession>
<dbReference type="SUPFAM" id="SSF53448">
    <property type="entry name" value="Nucleotide-diphospho-sugar transferases"/>
    <property type="match status" value="1"/>
</dbReference>
<dbReference type="FunFam" id="3.90.550.10:FF:000046">
    <property type="entry name" value="Mannose-1-phosphate guanylyltransferase (GDP)"/>
    <property type="match status" value="1"/>
</dbReference>
<evidence type="ECO:0000259" key="11">
    <source>
        <dbReference type="Pfam" id="PF22640"/>
    </source>
</evidence>
<dbReference type="SUPFAM" id="SSF51182">
    <property type="entry name" value="RmlC-like cupins"/>
    <property type="match status" value="1"/>
</dbReference>
<dbReference type="Pfam" id="PF22640">
    <property type="entry name" value="ManC_GMP_beta-helix"/>
    <property type="match status" value="1"/>
</dbReference>
<organism evidence="12 13">
    <name type="scientific">Hyphomicrobium nitrativorans NL23</name>
    <dbReference type="NCBI Taxonomy" id="1029756"/>
    <lineage>
        <taxon>Bacteria</taxon>
        <taxon>Pseudomonadati</taxon>
        <taxon>Pseudomonadota</taxon>
        <taxon>Alphaproteobacteria</taxon>
        <taxon>Hyphomicrobiales</taxon>
        <taxon>Hyphomicrobiaceae</taxon>
        <taxon>Hyphomicrobium</taxon>
    </lineage>
</organism>
<dbReference type="CDD" id="cd02213">
    <property type="entry name" value="cupin_PMI_typeII_C"/>
    <property type="match status" value="1"/>
</dbReference>
<dbReference type="GO" id="GO:0005525">
    <property type="term" value="F:GTP binding"/>
    <property type="evidence" value="ECO:0007669"/>
    <property type="project" value="UniProtKB-KW"/>
</dbReference>
<dbReference type="EC" id="2.7.7.13" evidence="2"/>
<dbReference type="InterPro" id="IPR029044">
    <property type="entry name" value="Nucleotide-diphossugar_trans"/>
</dbReference>
<keyword evidence="13" id="KW-1185">Reference proteome</keyword>
<dbReference type="CDD" id="cd02509">
    <property type="entry name" value="GDP-M1P_Guanylyltransferase"/>
    <property type="match status" value="1"/>
</dbReference>
<dbReference type="Pfam" id="PF00483">
    <property type="entry name" value="NTP_transferase"/>
    <property type="match status" value="1"/>
</dbReference>
<dbReference type="InterPro" id="IPR005835">
    <property type="entry name" value="NTP_transferase_dom"/>
</dbReference>
<dbReference type="InterPro" id="IPR006375">
    <property type="entry name" value="Man1P_GuaTrfase/Man6P_Isoase"/>
</dbReference>
<dbReference type="Pfam" id="PF01050">
    <property type="entry name" value="MannoseP_isomer"/>
    <property type="match status" value="1"/>
</dbReference>
<dbReference type="GO" id="GO:0004475">
    <property type="term" value="F:mannose-1-phosphate guanylyltransferase (GTP) activity"/>
    <property type="evidence" value="ECO:0007669"/>
    <property type="project" value="UniProtKB-EC"/>
</dbReference>
<dbReference type="InterPro" id="IPR051161">
    <property type="entry name" value="Mannose-6P_isomerase_type2"/>
</dbReference>
<dbReference type="AlphaFoldDB" id="V5SCS4"/>
<comment type="catalytic activity">
    <reaction evidence="7">
        <text>alpha-D-mannose 1-phosphate + GTP + H(+) = GDP-alpha-D-mannose + diphosphate</text>
        <dbReference type="Rhea" id="RHEA:15229"/>
        <dbReference type="ChEBI" id="CHEBI:15378"/>
        <dbReference type="ChEBI" id="CHEBI:33019"/>
        <dbReference type="ChEBI" id="CHEBI:37565"/>
        <dbReference type="ChEBI" id="CHEBI:57527"/>
        <dbReference type="ChEBI" id="CHEBI:58409"/>
        <dbReference type="EC" id="2.7.7.13"/>
    </reaction>
</comment>
<feature type="domain" description="MannoseP isomerase/GMP-like beta-helix" evidence="11">
    <location>
        <begin position="311"/>
        <end position="359"/>
    </location>
</feature>
<dbReference type="InterPro" id="IPR011051">
    <property type="entry name" value="RmlC_Cupin_sf"/>
</dbReference>
<keyword evidence="3 12" id="KW-0808">Transferase</keyword>
<dbReference type="EMBL" id="CP006912">
    <property type="protein sequence ID" value="AHB47830.1"/>
    <property type="molecule type" value="Genomic_DNA"/>
</dbReference>
<keyword evidence="5" id="KW-0547">Nucleotide-binding</keyword>
<evidence type="ECO:0000256" key="7">
    <source>
        <dbReference type="ARBA" id="ARBA00047343"/>
    </source>
</evidence>
<keyword evidence="4 12" id="KW-0548">Nucleotidyltransferase</keyword>
<dbReference type="KEGG" id="hni:W911_04505"/>
<evidence type="ECO:0000256" key="5">
    <source>
        <dbReference type="ARBA" id="ARBA00022741"/>
    </source>
</evidence>
<dbReference type="PANTHER" id="PTHR46390:SF1">
    <property type="entry name" value="MANNOSE-1-PHOSPHATE GUANYLYLTRANSFERASE"/>
    <property type="match status" value="1"/>
</dbReference>
<evidence type="ECO:0000256" key="6">
    <source>
        <dbReference type="ARBA" id="ARBA00023134"/>
    </source>
</evidence>
<dbReference type="STRING" id="1029756.W911_04505"/>
<feature type="domain" description="Mannose-6-phosphate isomerase type II C-terminal" evidence="10">
    <location>
        <begin position="363"/>
        <end position="477"/>
    </location>
</feature>
<dbReference type="Proteomes" id="UP000018542">
    <property type="component" value="Chromosome"/>
</dbReference>
<dbReference type="GO" id="GO:0000271">
    <property type="term" value="P:polysaccharide biosynthetic process"/>
    <property type="evidence" value="ECO:0007669"/>
    <property type="project" value="InterPro"/>
</dbReference>
<dbReference type="GO" id="GO:0009298">
    <property type="term" value="P:GDP-mannose biosynthetic process"/>
    <property type="evidence" value="ECO:0007669"/>
    <property type="project" value="TreeGrafter"/>
</dbReference>
<comment type="similarity">
    <text evidence="1 8">Belongs to the mannose-6-phosphate isomerase type 2 family.</text>
</comment>
<dbReference type="PATRIC" id="fig|1029756.8.peg.942"/>
<evidence type="ECO:0000313" key="13">
    <source>
        <dbReference type="Proteomes" id="UP000018542"/>
    </source>
</evidence>
<keyword evidence="6" id="KW-0342">GTP-binding</keyword>
<sequence length="487" mass="53383">MNANISSRVEIVPVILSGGSGTRLWPLSRAQYPKQFVHGLNGQPAALLSATLARVAAEDFSAPLVVCNNAHRFLVREQAAEAGATLDEVVLEPSARNTAPAIAVAALMTAARNPAAVLVVLPSDHLIEDTNAFRHAVRRAANIAKTGSLVLFGIEPTGPHTGYGYIKKGKAADKDRSDAFEVEAFVEKPDPATAERYMDDGGYLWNSGIFVFKAESFLAELARHEPAVLDAARQALGKASRDLGFLRLDAEAFAKAPNISVDYAVMERTDKAVVLPLATSWSDLGSWASLWDAAPRDENGNFVHGDAFVEDTTDCYIRSEKALVSTIGVKDLVIVETQDALLIADKSRSQEVATIVAKLKASGRKEHEHHVRNHRPWGFFETLNIGPRFQVKLLHVVPGGILSLQMHHHRSEHWVVVKGTARVTVDGHEKLVRENESVYIVATQWHRLENPGKVPLELIEVQIGTYLGEDDIIRSEDIYNRSPDETR</sequence>
<dbReference type="Gene3D" id="2.60.120.10">
    <property type="entry name" value="Jelly Rolls"/>
    <property type="match status" value="1"/>
</dbReference>
<evidence type="ECO:0000256" key="4">
    <source>
        <dbReference type="ARBA" id="ARBA00022695"/>
    </source>
</evidence>
<proteinExistence type="inferred from homology"/>
<feature type="domain" description="Nucleotidyl transferase" evidence="9">
    <location>
        <begin position="13"/>
        <end position="298"/>
    </location>
</feature>
<dbReference type="InterPro" id="IPR001538">
    <property type="entry name" value="Man6P_isomerase-2_C"/>
</dbReference>
<evidence type="ECO:0000256" key="3">
    <source>
        <dbReference type="ARBA" id="ARBA00022679"/>
    </source>
</evidence>
<dbReference type="HOGENOM" id="CLU_035527_1_0_5"/>
<evidence type="ECO:0000256" key="8">
    <source>
        <dbReference type="RuleBase" id="RU004190"/>
    </source>
</evidence>
<dbReference type="FunFam" id="2.60.120.10:FF:000032">
    <property type="entry name" value="Mannose-1-phosphate guanylyltransferase/mannose-6-phosphate isomerase"/>
    <property type="match status" value="1"/>
</dbReference>
<dbReference type="InterPro" id="IPR054566">
    <property type="entry name" value="ManC/GMP-like_b-helix"/>
</dbReference>
<evidence type="ECO:0000313" key="12">
    <source>
        <dbReference type="EMBL" id="AHB47830.1"/>
    </source>
</evidence>
<dbReference type="RefSeq" id="WP_023786309.1">
    <property type="nucleotide sequence ID" value="NC_022997.1"/>
</dbReference>
<evidence type="ECO:0000256" key="1">
    <source>
        <dbReference type="ARBA" id="ARBA00006115"/>
    </source>
</evidence>
<dbReference type="PANTHER" id="PTHR46390">
    <property type="entry name" value="MANNOSE-1-PHOSPHATE GUANYLYLTRANSFERASE"/>
    <property type="match status" value="1"/>
</dbReference>
<dbReference type="OrthoDB" id="9806359at2"/>